<feature type="signal peptide" evidence="1">
    <location>
        <begin position="1"/>
        <end position="20"/>
    </location>
</feature>
<dbReference type="RefSeq" id="WP_376850612.1">
    <property type="nucleotide sequence ID" value="NZ_JBHSMF010000006.1"/>
</dbReference>
<reference evidence="4" key="1">
    <citation type="journal article" date="2019" name="Int. J. Syst. Evol. Microbiol.">
        <title>The Global Catalogue of Microorganisms (GCM) 10K type strain sequencing project: providing services to taxonomists for standard genome sequencing and annotation.</title>
        <authorList>
            <consortium name="The Broad Institute Genomics Platform"/>
            <consortium name="The Broad Institute Genome Sequencing Center for Infectious Disease"/>
            <person name="Wu L."/>
            <person name="Ma J."/>
        </authorList>
    </citation>
    <scope>NUCLEOTIDE SEQUENCE [LARGE SCALE GENOMIC DNA]</scope>
    <source>
        <strain evidence="4">CCUG 57401</strain>
    </source>
</reference>
<keyword evidence="4" id="KW-1185">Reference proteome</keyword>
<name>A0ABW0NGX9_9BURK</name>
<feature type="chain" id="PRO_5047264809" evidence="1">
    <location>
        <begin position="21"/>
        <end position="202"/>
    </location>
</feature>
<dbReference type="EMBL" id="JBHSMF010000006">
    <property type="protein sequence ID" value="MFC5498562.1"/>
    <property type="molecule type" value="Genomic_DNA"/>
</dbReference>
<dbReference type="Proteomes" id="UP001596037">
    <property type="component" value="Unassembled WGS sequence"/>
</dbReference>
<sequence length="202" mass="21830">MNNGNRFLLASALVAGALLAGCAQTSALQGWQTLIDGGQGMDNFVSLGGANWHAEADAIAADRRPDALPTHYLTTRQAYKDFELRAEFWVSPDANSGIYLRCTEARPMTDRTCHEANIFDQRPDPSYATGAIVWLAKAPVPVPKTGGQWNTMEITARGSRLTVVLNGVKTAETGEARDIAGVIGLQYAGGVVRFRKLQIRPL</sequence>
<dbReference type="Gene3D" id="2.60.120.560">
    <property type="entry name" value="Exo-inulinase, domain 1"/>
    <property type="match status" value="1"/>
</dbReference>
<organism evidence="3 4">
    <name type="scientific">Caenimonas terrae</name>
    <dbReference type="NCBI Taxonomy" id="696074"/>
    <lineage>
        <taxon>Bacteria</taxon>
        <taxon>Pseudomonadati</taxon>
        <taxon>Pseudomonadota</taxon>
        <taxon>Betaproteobacteria</taxon>
        <taxon>Burkholderiales</taxon>
        <taxon>Comamonadaceae</taxon>
        <taxon>Caenimonas</taxon>
    </lineage>
</organism>
<proteinExistence type="predicted"/>
<evidence type="ECO:0000313" key="4">
    <source>
        <dbReference type="Proteomes" id="UP001596037"/>
    </source>
</evidence>
<comment type="caution">
    <text evidence="3">The sequence shown here is derived from an EMBL/GenBank/DDBJ whole genome shotgun (WGS) entry which is preliminary data.</text>
</comment>
<gene>
    <name evidence="3" type="ORF">ACFPOE_13530</name>
</gene>
<protein>
    <submittedName>
        <fullName evidence="3">DUF1080 domain-containing protein</fullName>
    </submittedName>
</protein>
<feature type="domain" description="3-keto-alpha-glucoside-1,2-lyase/3-keto-2-hydroxy-glucal hydratase" evidence="2">
    <location>
        <begin position="30"/>
        <end position="200"/>
    </location>
</feature>
<evidence type="ECO:0000259" key="2">
    <source>
        <dbReference type="Pfam" id="PF06439"/>
    </source>
</evidence>
<dbReference type="Pfam" id="PF06439">
    <property type="entry name" value="3keto-disac_hyd"/>
    <property type="match status" value="1"/>
</dbReference>
<evidence type="ECO:0000313" key="3">
    <source>
        <dbReference type="EMBL" id="MFC5498562.1"/>
    </source>
</evidence>
<dbReference type="InterPro" id="IPR010496">
    <property type="entry name" value="AL/BT2_dom"/>
</dbReference>
<keyword evidence="1" id="KW-0732">Signal</keyword>
<evidence type="ECO:0000256" key="1">
    <source>
        <dbReference type="SAM" id="SignalP"/>
    </source>
</evidence>
<dbReference type="PROSITE" id="PS51257">
    <property type="entry name" value="PROKAR_LIPOPROTEIN"/>
    <property type="match status" value="1"/>
</dbReference>
<accession>A0ABW0NGX9</accession>